<dbReference type="PANTHER" id="PTHR46216:SF4">
    <property type="entry name" value="G-PROTEIN COUPLED RECEPTOR 37-LIKE 1"/>
    <property type="match status" value="1"/>
</dbReference>
<evidence type="ECO:0000256" key="11">
    <source>
        <dbReference type="ARBA" id="ARBA00023170"/>
    </source>
</evidence>
<feature type="compositionally biased region" description="Basic and acidic residues" evidence="15">
    <location>
        <begin position="81"/>
        <end position="98"/>
    </location>
</feature>
<dbReference type="InterPro" id="IPR003909">
    <property type="entry name" value="GPR37_orph"/>
</dbReference>
<feature type="transmembrane region" description="Helical" evidence="16">
    <location>
        <begin position="164"/>
        <end position="184"/>
    </location>
</feature>
<evidence type="ECO:0000256" key="2">
    <source>
        <dbReference type="ARBA" id="ARBA00004651"/>
    </source>
</evidence>
<dbReference type="InterPro" id="IPR017452">
    <property type="entry name" value="GPCR_Rhodpsn_7TM"/>
</dbReference>
<dbReference type="AlphaFoldDB" id="A0A8C4XCA9"/>
<keyword evidence="14" id="KW-0966">Cell projection</keyword>
<dbReference type="GO" id="GO:0043410">
    <property type="term" value="P:positive regulation of MAPK cascade"/>
    <property type="evidence" value="ECO:0007669"/>
    <property type="project" value="TreeGrafter"/>
</dbReference>
<feature type="transmembrane region" description="Helical" evidence="16">
    <location>
        <begin position="307"/>
        <end position="329"/>
    </location>
</feature>
<dbReference type="CDD" id="cd15126">
    <property type="entry name" value="7tmA_ETBR-LP2"/>
    <property type="match status" value="1"/>
</dbReference>
<dbReference type="PRINTS" id="PR00237">
    <property type="entry name" value="GPCRRHODOPSN"/>
</dbReference>
<dbReference type="Gene3D" id="1.20.1070.10">
    <property type="entry name" value="Rhodopsin 7-helix transmembrane proteins"/>
    <property type="match status" value="1"/>
</dbReference>
<dbReference type="FunFam" id="1.20.1070.10:FF:000059">
    <property type="entry name" value="G protein-coupled receptor 37"/>
    <property type="match status" value="1"/>
</dbReference>
<evidence type="ECO:0000313" key="20">
    <source>
        <dbReference type="Proteomes" id="UP000694620"/>
    </source>
</evidence>
<evidence type="ECO:0000313" key="19">
    <source>
        <dbReference type="Ensembl" id="ENSECRP00000020430.1"/>
    </source>
</evidence>
<dbReference type="GeneTree" id="ENSGT01150000286942"/>
<gene>
    <name evidence="19" type="primary">GPR37L1</name>
    <name evidence="19" type="synonym">LOC114647894</name>
</gene>
<dbReference type="GO" id="GO:0042995">
    <property type="term" value="C:cell projection"/>
    <property type="evidence" value="ECO:0007669"/>
    <property type="project" value="UniProtKB-SubCell"/>
</dbReference>
<evidence type="ECO:0000256" key="8">
    <source>
        <dbReference type="ARBA" id="ARBA00023040"/>
    </source>
</evidence>
<feature type="compositionally biased region" description="Polar residues" evidence="15">
    <location>
        <begin position="34"/>
        <end position="43"/>
    </location>
</feature>
<keyword evidence="10" id="KW-1015">Disulfide bond</keyword>
<sequence length="476" mass="52799">MRLAVCAVALLCVAGLDLEWTPFGVAGEKGETLNVSDMASPQKRSGRRVPRGADDIDPPNLFSQERGPHLPASEIIPTDTAPRDASSRPLSNDERSRDVSTNGTGDRMPSDLYNPLYPFTESSYSAYAVMFLSLLIFAVGIVGNLSVMCIVWHNYYMKSAWNSILASLAFWDFLVLFFCLPVVIFNEITKKRLLGDVSCRMIPYLEVSSLGVTTFSLCALGIDRFHAATSTQPKSRSIEQCQSILAKLAVIWIGSMILAIPEVLLWQLTQNQSVMLGTIIDSCTMNPSTNLPESIYSLVMTYQDARMWWYFGCYFCLPVLFTLSCQLITRRIRSSNKNQDTRVSPKHIQCERQLNCTVTGLAIIYGICILPENICNIVLAYLTLDVSQPTLDLLSLINQFFLFFKSSVTPVLLLCLCKPLGQAFMDCCCCCCEECSQESQASEGGDGKLKTTEMSSSIFFDKPKDNQLILGIGTPC</sequence>
<keyword evidence="9 16" id="KW-0472">Membrane</keyword>
<feature type="transmembrane region" description="Helical" evidence="16">
    <location>
        <begin position="244"/>
        <end position="266"/>
    </location>
</feature>
<name>A0A8C4XCA9_ERPCA</name>
<keyword evidence="6" id="KW-0832">Ubl conjugation</keyword>
<evidence type="ECO:0000256" key="16">
    <source>
        <dbReference type="SAM" id="Phobius"/>
    </source>
</evidence>
<keyword evidence="4 16" id="KW-0812">Transmembrane</keyword>
<dbReference type="Ensembl" id="ENSECRT00000020871.1">
    <property type="protein sequence ID" value="ENSECRP00000020430.1"/>
    <property type="gene ID" value="ENSECRG00000013722.1"/>
</dbReference>
<dbReference type="GO" id="GO:0008528">
    <property type="term" value="F:G protein-coupled peptide receptor activity"/>
    <property type="evidence" value="ECO:0007669"/>
    <property type="project" value="TreeGrafter"/>
</dbReference>
<dbReference type="InterPro" id="IPR000276">
    <property type="entry name" value="GPCR_Rhodpsn"/>
</dbReference>
<evidence type="ECO:0000256" key="17">
    <source>
        <dbReference type="SAM" id="SignalP"/>
    </source>
</evidence>
<evidence type="ECO:0000256" key="1">
    <source>
        <dbReference type="ARBA" id="ARBA00004316"/>
    </source>
</evidence>
<keyword evidence="3" id="KW-1003">Cell membrane</keyword>
<keyword evidence="8" id="KW-0297">G-protein coupled receptor</keyword>
<evidence type="ECO:0000256" key="9">
    <source>
        <dbReference type="ARBA" id="ARBA00023136"/>
    </source>
</evidence>
<evidence type="ECO:0000256" key="15">
    <source>
        <dbReference type="SAM" id="MobiDB-lite"/>
    </source>
</evidence>
<dbReference type="GO" id="GO:0005886">
    <property type="term" value="C:plasma membrane"/>
    <property type="evidence" value="ECO:0007669"/>
    <property type="project" value="UniProtKB-SubCell"/>
</dbReference>
<reference evidence="19" key="3">
    <citation type="submission" date="2025-09" db="UniProtKB">
        <authorList>
            <consortium name="Ensembl"/>
        </authorList>
    </citation>
    <scope>IDENTIFICATION</scope>
</reference>
<feature type="chain" id="PRO_5034429588" evidence="17">
    <location>
        <begin position="27"/>
        <end position="476"/>
    </location>
</feature>
<reference evidence="19" key="1">
    <citation type="submission" date="2021-06" db="EMBL/GenBank/DDBJ databases">
        <authorList>
            <consortium name="Wellcome Sanger Institute Data Sharing"/>
        </authorList>
    </citation>
    <scope>NUCLEOTIDE SEQUENCE [LARGE SCALE GENOMIC DNA]</scope>
</reference>
<evidence type="ECO:0000256" key="5">
    <source>
        <dbReference type="ARBA" id="ARBA00022729"/>
    </source>
</evidence>
<feature type="transmembrane region" description="Helical" evidence="16">
    <location>
        <begin position="362"/>
        <end position="384"/>
    </location>
</feature>
<protein>
    <submittedName>
        <fullName evidence="19">G protein-coupled receptor 37 like 1</fullName>
    </submittedName>
</protein>
<keyword evidence="11" id="KW-0675">Receptor</keyword>
<feature type="domain" description="G-protein coupled receptors family 1 profile" evidence="18">
    <location>
        <begin position="143"/>
        <end position="413"/>
    </location>
</feature>
<evidence type="ECO:0000256" key="3">
    <source>
        <dbReference type="ARBA" id="ARBA00022475"/>
    </source>
</evidence>
<evidence type="ECO:0000256" key="6">
    <source>
        <dbReference type="ARBA" id="ARBA00022843"/>
    </source>
</evidence>
<dbReference type="GO" id="GO:0007193">
    <property type="term" value="P:adenylate cyclase-inhibiting G protein-coupled receptor signaling pathway"/>
    <property type="evidence" value="ECO:0007669"/>
    <property type="project" value="TreeGrafter"/>
</dbReference>
<organism evidence="19 20">
    <name type="scientific">Erpetoichthys calabaricus</name>
    <name type="common">Rope fish</name>
    <name type="synonym">Calamoichthys calabaricus</name>
    <dbReference type="NCBI Taxonomy" id="27687"/>
    <lineage>
        <taxon>Eukaryota</taxon>
        <taxon>Metazoa</taxon>
        <taxon>Chordata</taxon>
        <taxon>Craniata</taxon>
        <taxon>Vertebrata</taxon>
        <taxon>Euteleostomi</taxon>
        <taxon>Actinopterygii</taxon>
        <taxon>Polypteriformes</taxon>
        <taxon>Polypteridae</taxon>
        <taxon>Erpetoichthys</taxon>
    </lineage>
</organism>
<evidence type="ECO:0000256" key="12">
    <source>
        <dbReference type="ARBA" id="ARBA00023180"/>
    </source>
</evidence>
<keyword evidence="5 17" id="KW-0732">Signal</keyword>
<dbReference type="GO" id="GO:0043235">
    <property type="term" value="C:receptor complex"/>
    <property type="evidence" value="ECO:0007669"/>
    <property type="project" value="TreeGrafter"/>
</dbReference>
<evidence type="ECO:0000256" key="7">
    <source>
        <dbReference type="ARBA" id="ARBA00022989"/>
    </source>
</evidence>
<feature type="signal peptide" evidence="17">
    <location>
        <begin position="1"/>
        <end position="26"/>
    </location>
</feature>
<dbReference type="SUPFAM" id="SSF81321">
    <property type="entry name" value="Family A G protein-coupled receptor-like"/>
    <property type="match status" value="1"/>
</dbReference>
<evidence type="ECO:0000259" key="18">
    <source>
        <dbReference type="PROSITE" id="PS50262"/>
    </source>
</evidence>
<dbReference type="PANTHER" id="PTHR46216">
    <property type="entry name" value="PROSAPOSIN RECEPTOR GPR37 FAMILY MEMBER"/>
    <property type="match status" value="1"/>
</dbReference>
<keyword evidence="12" id="KW-0325">Glycoprotein</keyword>
<evidence type="ECO:0000256" key="10">
    <source>
        <dbReference type="ARBA" id="ARBA00023157"/>
    </source>
</evidence>
<accession>A0A8C4XCA9</accession>
<feature type="transmembrane region" description="Helical" evidence="16">
    <location>
        <begin position="124"/>
        <end position="152"/>
    </location>
</feature>
<dbReference type="PRINTS" id="PR01421">
    <property type="entry name" value="GPR37ORPHANR"/>
</dbReference>
<keyword evidence="7 16" id="KW-1133">Transmembrane helix</keyword>
<dbReference type="Pfam" id="PF00001">
    <property type="entry name" value="7tm_1"/>
    <property type="match status" value="1"/>
</dbReference>
<evidence type="ECO:0000256" key="14">
    <source>
        <dbReference type="ARBA" id="ARBA00023273"/>
    </source>
</evidence>
<feature type="region of interest" description="Disordered" evidence="15">
    <location>
        <begin position="34"/>
        <end position="107"/>
    </location>
</feature>
<reference evidence="19" key="2">
    <citation type="submission" date="2025-08" db="UniProtKB">
        <authorList>
            <consortium name="Ensembl"/>
        </authorList>
    </citation>
    <scope>IDENTIFICATION</scope>
</reference>
<feature type="transmembrane region" description="Helical" evidence="16">
    <location>
        <begin position="396"/>
        <end position="416"/>
    </location>
</feature>
<keyword evidence="13" id="KW-0807">Transducer</keyword>
<dbReference type="Proteomes" id="UP000694620">
    <property type="component" value="Chromosome 3"/>
</dbReference>
<feature type="transmembrane region" description="Helical" evidence="16">
    <location>
        <begin position="204"/>
        <end position="223"/>
    </location>
</feature>
<evidence type="ECO:0000256" key="4">
    <source>
        <dbReference type="ARBA" id="ARBA00022692"/>
    </source>
</evidence>
<proteinExistence type="predicted"/>
<dbReference type="PROSITE" id="PS50262">
    <property type="entry name" value="G_PROTEIN_RECEP_F1_2"/>
    <property type="match status" value="1"/>
</dbReference>
<evidence type="ECO:0000256" key="13">
    <source>
        <dbReference type="ARBA" id="ARBA00023224"/>
    </source>
</evidence>
<keyword evidence="20" id="KW-1185">Reference proteome</keyword>
<comment type="subcellular location">
    <subcellularLocation>
        <location evidence="2">Cell membrane</location>
        <topology evidence="2">Multi-pass membrane protein</topology>
    </subcellularLocation>
    <subcellularLocation>
        <location evidence="1">Cell projection</location>
    </subcellularLocation>
</comment>